<comment type="caution">
    <text evidence="1">The sequence shown here is derived from an EMBL/GenBank/DDBJ whole genome shotgun (WGS) entry which is preliminary data.</text>
</comment>
<evidence type="ECO:0000313" key="2">
    <source>
        <dbReference type="Proteomes" id="UP000034980"/>
    </source>
</evidence>
<name>W2CYP2_9BACT</name>
<proteinExistence type="predicted"/>
<organism evidence="1 2">
    <name type="scientific">Tannerella sp. oral taxon BU063 isolate Cell 8/11</name>
    <dbReference type="NCBI Taxonomy" id="1411915"/>
    <lineage>
        <taxon>Bacteria</taxon>
        <taxon>Pseudomonadati</taxon>
        <taxon>Bacteroidota</taxon>
        <taxon>Bacteroidia</taxon>
        <taxon>Bacteroidales</taxon>
        <taxon>Tannerellaceae</taxon>
        <taxon>Tannerella</taxon>
    </lineage>
</organism>
<gene>
    <name evidence="1" type="ORF">T235_14415</name>
</gene>
<reference evidence="1 2" key="1">
    <citation type="submission" date="2013-11" db="EMBL/GenBank/DDBJ databases">
        <title>Single cell genomics of uncultured Tannerella BU063 (oral taxon 286).</title>
        <authorList>
            <person name="Beall C.J."/>
            <person name="Campbell A.G."/>
            <person name="Griffen A.L."/>
            <person name="Podar M."/>
            <person name="Leys E.J."/>
        </authorList>
    </citation>
    <scope>NUCLEOTIDE SEQUENCE [LARGE SCALE GENOMIC DNA]</scope>
    <source>
        <strain evidence="1">Cell 8/11</strain>
    </source>
</reference>
<protein>
    <submittedName>
        <fullName evidence="1">Uncharacterized protein</fullName>
    </submittedName>
</protein>
<evidence type="ECO:0000313" key="1">
    <source>
        <dbReference type="EMBL" id="ETK11626.1"/>
    </source>
</evidence>
<dbReference type="Proteomes" id="UP000034980">
    <property type="component" value="Unassembled WGS sequence"/>
</dbReference>
<dbReference type="EMBL" id="AYYF01001510">
    <property type="protein sequence ID" value="ETK11626.1"/>
    <property type="molecule type" value="Genomic_DNA"/>
</dbReference>
<sequence length="90" mass="9948">MIAQLFLQCTEFGAEGIEFTFDVVVFHGGQVVKRFQLAGGLLVLVDRPTDSRGDFLARFRFGFRLALPIEVVGERAEELALATLCLFVAP</sequence>
<accession>W2CYP2</accession>
<dbReference type="AlphaFoldDB" id="W2CYP2"/>